<comment type="caution">
    <text evidence="2">The sequence shown here is derived from an EMBL/GenBank/DDBJ whole genome shotgun (WGS) entry which is preliminary data.</text>
</comment>
<dbReference type="InterPro" id="IPR010982">
    <property type="entry name" value="Lambda_DNA-bd_dom_sf"/>
</dbReference>
<dbReference type="PANTHER" id="PTHR38431:SF1">
    <property type="entry name" value="BLL2305 PROTEIN"/>
    <property type="match status" value="1"/>
</dbReference>
<dbReference type="PROSITE" id="PS50943">
    <property type="entry name" value="HTH_CROC1"/>
    <property type="match status" value="1"/>
</dbReference>
<dbReference type="PANTHER" id="PTHR38431">
    <property type="entry name" value="BLL2305 PROTEIN"/>
    <property type="match status" value="1"/>
</dbReference>
<dbReference type="RefSeq" id="WP_184341264.1">
    <property type="nucleotide sequence ID" value="NZ_JACHIG010000007.1"/>
</dbReference>
<dbReference type="GO" id="GO:0003677">
    <property type="term" value="F:DNA binding"/>
    <property type="evidence" value="ECO:0007669"/>
    <property type="project" value="UniProtKB-KW"/>
</dbReference>
<accession>A0A7W7YD21</accession>
<keyword evidence="3" id="KW-1185">Reference proteome</keyword>
<dbReference type="SMART" id="SM00530">
    <property type="entry name" value="HTH_XRE"/>
    <property type="match status" value="1"/>
</dbReference>
<reference evidence="2 3" key="1">
    <citation type="submission" date="2020-08" db="EMBL/GenBank/DDBJ databases">
        <title>Genomic Encyclopedia of Type Strains, Phase IV (KMG-IV): sequencing the most valuable type-strain genomes for metagenomic binning, comparative biology and taxonomic classification.</title>
        <authorList>
            <person name="Goeker M."/>
        </authorList>
    </citation>
    <scope>NUCLEOTIDE SEQUENCE [LARGE SCALE GENOMIC DNA]</scope>
    <source>
        <strain evidence="2 3">DSM 12252</strain>
    </source>
</reference>
<dbReference type="AlphaFoldDB" id="A0A7W7YD21"/>
<proteinExistence type="predicted"/>
<organism evidence="2 3">
    <name type="scientific">Prosthecobacter vanneervenii</name>
    <dbReference type="NCBI Taxonomy" id="48466"/>
    <lineage>
        <taxon>Bacteria</taxon>
        <taxon>Pseudomonadati</taxon>
        <taxon>Verrucomicrobiota</taxon>
        <taxon>Verrucomicrobiia</taxon>
        <taxon>Verrucomicrobiales</taxon>
        <taxon>Verrucomicrobiaceae</taxon>
        <taxon>Prosthecobacter</taxon>
    </lineage>
</organism>
<evidence type="ECO:0000313" key="2">
    <source>
        <dbReference type="EMBL" id="MBB5033956.1"/>
    </source>
</evidence>
<dbReference type="InterPro" id="IPR024370">
    <property type="entry name" value="PBP_domain"/>
</dbReference>
<dbReference type="EMBL" id="JACHIG010000007">
    <property type="protein sequence ID" value="MBB5033956.1"/>
    <property type="molecule type" value="Genomic_DNA"/>
</dbReference>
<sequence length="356" mass="38613">MSRAKNPEHPVAALRKARGWSQEEFSKMAGMPRSSLSAIEAWRLTPSVSAALAVARALGCRVEELFEAAASPGPRQGGQVLWAWKATSGAGRYWEAEVGGRKWLFPVETLPGVSWAHDGICHGEVMKESRRSDASKTLVMAGCDPAAGLLAAEYAAASGFRMLTFTRGGGAALELLRQGVVHVAALHRSTEERPERNAETVLERLGSGYRLLRSAEWQEGIALPAADAISSVTACAQQVRQWAMREPGSAARECLDELLGQATVPEHVVLSHQAVVEAVRSGWAEAGVCVRLCAEDAGLRFLPVRRESLDLCFAVAMEGDPRIRALIQLMRSREHRRLIGELPGYDERNTGELVTV</sequence>
<name>A0A7W7YD21_9BACT</name>
<feature type="domain" description="HTH cro/C1-type" evidence="1">
    <location>
        <begin position="11"/>
        <end position="65"/>
    </location>
</feature>
<gene>
    <name evidence="2" type="ORF">HNQ65_003546</name>
</gene>
<dbReference type="Gene3D" id="1.10.260.40">
    <property type="entry name" value="lambda repressor-like DNA-binding domains"/>
    <property type="match status" value="1"/>
</dbReference>
<dbReference type="SUPFAM" id="SSF47413">
    <property type="entry name" value="lambda repressor-like DNA-binding domains"/>
    <property type="match status" value="1"/>
</dbReference>
<dbReference type="Pfam" id="PF12727">
    <property type="entry name" value="PBP_like"/>
    <property type="match status" value="1"/>
</dbReference>
<keyword evidence="2" id="KW-0238">DNA-binding</keyword>
<evidence type="ECO:0000259" key="1">
    <source>
        <dbReference type="PROSITE" id="PS50943"/>
    </source>
</evidence>
<dbReference type="Proteomes" id="UP000590740">
    <property type="component" value="Unassembled WGS sequence"/>
</dbReference>
<dbReference type="Pfam" id="PF01381">
    <property type="entry name" value="HTH_3"/>
    <property type="match status" value="1"/>
</dbReference>
<protein>
    <submittedName>
        <fullName evidence="2">Molybdate-binding protein/DNA-binding XRE family transcriptional regulator</fullName>
    </submittedName>
</protein>
<evidence type="ECO:0000313" key="3">
    <source>
        <dbReference type="Proteomes" id="UP000590740"/>
    </source>
</evidence>
<dbReference type="CDD" id="cd00093">
    <property type="entry name" value="HTH_XRE"/>
    <property type="match status" value="1"/>
</dbReference>
<dbReference type="InterPro" id="IPR001387">
    <property type="entry name" value="Cro/C1-type_HTH"/>
</dbReference>